<dbReference type="GO" id="GO:0003676">
    <property type="term" value="F:nucleic acid binding"/>
    <property type="evidence" value="ECO:0007669"/>
    <property type="project" value="InterPro"/>
</dbReference>
<evidence type="ECO:0000256" key="2">
    <source>
        <dbReference type="ARBA" id="ARBA00026073"/>
    </source>
</evidence>
<dbReference type="InterPro" id="IPR012337">
    <property type="entry name" value="RNaseH-like_sf"/>
</dbReference>
<dbReference type="PROSITE" id="PS50966">
    <property type="entry name" value="ZF_SWIM"/>
    <property type="match status" value="1"/>
</dbReference>
<dbReference type="PANTHER" id="PTHR30231:SF42">
    <property type="entry name" value="EXONUCLEASE"/>
    <property type="match status" value="1"/>
</dbReference>
<dbReference type="GO" id="GO:0008408">
    <property type="term" value="F:3'-5' exonuclease activity"/>
    <property type="evidence" value="ECO:0007669"/>
    <property type="project" value="TreeGrafter"/>
</dbReference>
<accession>A0A4R2GXW0</accession>
<dbReference type="InterPro" id="IPR036397">
    <property type="entry name" value="RNaseH_sf"/>
</dbReference>
<evidence type="ECO:0000259" key="5">
    <source>
        <dbReference type="PROSITE" id="PS50966"/>
    </source>
</evidence>
<evidence type="ECO:0000313" key="7">
    <source>
        <dbReference type="Proteomes" id="UP000294881"/>
    </source>
</evidence>
<dbReference type="Gene3D" id="3.30.420.10">
    <property type="entry name" value="Ribonuclease H-like superfamily/Ribonuclease H"/>
    <property type="match status" value="1"/>
</dbReference>
<dbReference type="SMART" id="SM00479">
    <property type="entry name" value="EXOIII"/>
    <property type="match status" value="1"/>
</dbReference>
<dbReference type="InterPro" id="IPR007527">
    <property type="entry name" value="Znf_SWIM"/>
</dbReference>
<name>A0A4R2GXW0_9HYPH</name>
<dbReference type="Proteomes" id="UP000294881">
    <property type="component" value="Unassembled WGS sequence"/>
</dbReference>
<keyword evidence="3" id="KW-0863">Zinc-finger</keyword>
<dbReference type="Pfam" id="PF00929">
    <property type="entry name" value="RNase_T"/>
    <property type="match status" value="1"/>
</dbReference>
<dbReference type="SUPFAM" id="SSF53098">
    <property type="entry name" value="Ribonuclease H-like"/>
    <property type="match status" value="1"/>
</dbReference>
<dbReference type="OrthoDB" id="9803913at2"/>
<evidence type="ECO:0000313" key="6">
    <source>
        <dbReference type="EMBL" id="TCO16092.1"/>
    </source>
</evidence>
<sequence length="276" mass="30624">MKAVAIDFETANERRDSACALGLAWIDDGAVTRREYRLIRPPEMRFQPFNIQVHGIWPEDVADEPEFPDIWRGFADDVGDRLFIAHNAAFDSAVLAAMLARYRMPSPQFRFACSLQMARRAWPELPGHRLNLVSEFLGVSFQHHHAGEDAFACAQIALAALDKVGDAAFEPARARSPRRGSATPAFTPGRKSRTDRLAGGRGHPVITVRGSRGDAWRVRVAMEAGARTSCDCPAGRFGRLCRHVQALADGVVDHVITCENVELADALQRISRQIRR</sequence>
<proteinExistence type="predicted"/>
<evidence type="ECO:0000256" key="3">
    <source>
        <dbReference type="PROSITE-ProRule" id="PRU00325"/>
    </source>
</evidence>
<keyword evidence="3" id="KW-0862">Zinc</keyword>
<dbReference type="RefSeq" id="WP_132002029.1">
    <property type="nucleotide sequence ID" value="NZ_JBHUNN010000002.1"/>
</dbReference>
<dbReference type="CDD" id="cd06130">
    <property type="entry name" value="DNA_pol_III_epsilon_like"/>
    <property type="match status" value="1"/>
</dbReference>
<gene>
    <name evidence="6" type="ORF">EV666_101343</name>
</gene>
<dbReference type="GO" id="GO:0008270">
    <property type="term" value="F:zinc ion binding"/>
    <property type="evidence" value="ECO:0007669"/>
    <property type="project" value="UniProtKB-KW"/>
</dbReference>
<keyword evidence="7" id="KW-1185">Reference proteome</keyword>
<feature type="region of interest" description="Disordered" evidence="4">
    <location>
        <begin position="172"/>
        <end position="204"/>
    </location>
</feature>
<comment type="subunit">
    <text evidence="2">DNA polymerase III contains a core (composed of alpha, epsilon and theta chains) that associates with a tau subunit. This core dimerizes to form the POLIII' complex. PolIII' associates with the gamma complex (composed of gamma, delta, delta', psi and chi chains) and with the beta chain to form the complete DNA polymerase III complex.</text>
</comment>
<reference evidence="6 7" key="1">
    <citation type="submission" date="2019-03" db="EMBL/GenBank/DDBJ databases">
        <title>Genomic Encyclopedia of Type Strains, Phase IV (KMG-IV): sequencing the most valuable type-strain genomes for metagenomic binning, comparative biology and taxonomic classification.</title>
        <authorList>
            <person name="Goeker M."/>
        </authorList>
    </citation>
    <scope>NUCLEOTIDE SEQUENCE [LARGE SCALE GENOMIC DNA]</scope>
    <source>
        <strain evidence="6 7">DSM 22958</strain>
    </source>
</reference>
<dbReference type="FunFam" id="3.30.420.10:FF:000045">
    <property type="entry name" value="3'-5' exonuclease DinG"/>
    <property type="match status" value="1"/>
</dbReference>
<dbReference type="GO" id="GO:0005829">
    <property type="term" value="C:cytosol"/>
    <property type="evidence" value="ECO:0007669"/>
    <property type="project" value="TreeGrafter"/>
</dbReference>
<keyword evidence="3" id="KW-0479">Metal-binding</keyword>
<dbReference type="InterPro" id="IPR013520">
    <property type="entry name" value="Ribonucl_H"/>
</dbReference>
<evidence type="ECO:0000256" key="4">
    <source>
        <dbReference type="SAM" id="MobiDB-lite"/>
    </source>
</evidence>
<dbReference type="GO" id="GO:0006259">
    <property type="term" value="P:DNA metabolic process"/>
    <property type="evidence" value="ECO:0007669"/>
    <property type="project" value="UniProtKB-ARBA"/>
</dbReference>
<dbReference type="PANTHER" id="PTHR30231">
    <property type="entry name" value="DNA POLYMERASE III SUBUNIT EPSILON"/>
    <property type="match status" value="1"/>
</dbReference>
<evidence type="ECO:0000256" key="1">
    <source>
        <dbReference type="ARBA" id="ARBA00025483"/>
    </source>
</evidence>
<protein>
    <submittedName>
        <fullName evidence="6">DNA polymerase-3 subunit epsilon</fullName>
    </submittedName>
</protein>
<dbReference type="AlphaFoldDB" id="A0A4R2GXW0"/>
<organism evidence="6 7">
    <name type="scientific">Camelimonas lactis</name>
    <dbReference type="NCBI Taxonomy" id="659006"/>
    <lineage>
        <taxon>Bacteria</taxon>
        <taxon>Pseudomonadati</taxon>
        <taxon>Pseudomonadota</taxon>
        <taxon>Alphaproteobacteria</taxon>
        <taxon>Hyphomicrobiales</taxon>
        <taxon>Chelatococcaceae</taxon>
        <taxon>Camelimonas</taxon>
    </lineage>
</organism>
<feature type="domain" description="SWIM-type" evidence="5">
    <location>
        <begin position="216"/>
        <end position="252"/>
    </location>
</feature>
<dbReference type="EMBL" id="SLWL01000001">
    <property type="protein sequence ID" value="TCO16092.1"/>
    <property type="molecule type" value="Genomic_DNA"/>
</dbReference>
<comment type="caution">
    <text evidence="6">The sequence shown here is derived from an EMBL/GenBank/DDBJ whole genome shotgun (WGS) entry which is preliminary data.</text>
</comment>
<comment type="function">
    <text evidence="1">DNA polymerase III is a complex, multichain enzyme responsible for most of the replicative synthesis in bacteria. The epsilon subunit contain the editing function and is a proofreading 3'-5' exonuclease.</text>
</comment>